<evidence type="ECO:0000313" key="2">
    <source>
        <dbReference type="Proteomes" id="UP000299102"/>
    </source>
</evidence>
<accession>A0A4C1U1V5</accession>
<protein>
    <submittedName>
        <fullName evidence="1">Uncharacterized protein</fullName>
    </submittedName>
</protein>
<reference evidence="1 2" key="1">
    <citation type="journal article" date="2019" name="Commun. Biol.">
        <title>The bagworm genome reveals a unique fibroin gene that provides high tensile strength.</title>
        <authorList>
            <person name="Kono N."/>
            <person name="Nakamura H."/>
            <person name="Ohtoshi R."/>
            <person name="Tomita M."/>
            <person name="Numata K."/>
            <person name="Arakawa K."/>
        </authorList>
    </citation>
    <scope>NUCLEOTIDE SEQUENCE [LARGE SCALE GENOMIC DNA]</scope>
</reference>
<dbReference type="EMBL" id="BGZK01000117">
    <property type="protein sequence ID" value="GBP20343.1"/>
    <property type="molecule type" value="Genomic_DNA"/>
</dbReference>
<sequence length="89" mass="10427">MEFELKAKPDVEYEIEERLKPEAKLRLKLEHRQESGALSKAKSEILVLEVLVEVRKRLELIYAYGNCLTTVSLHTGFTYCQANFNYDIY</sequence>
<proteinExistence type="predicted"/>
<organism evidence="1 2">
    <name type="scientific">Eumeta variegata</name>
    <name type="common">Bagworm moth</name>
    <name type="synonym">Eumeta japonica</name>
    <dbReference type="NCBI Taxonomy" id="151549"/>
    <lineage>
        <taxon>Eukaryota</taxon>
        <taxon>Metazoa</taxon>
        <taxon>Ecdysozoa</taxon>
        <taxon>Arthropoda</taxon>
        <taxon>Hexapoda</taxon>
        <taxon>Insecta</taxon>
        <taxon>Pterygota</taxon>
        <taxon>Neoptera</taxon>
        <taxon>Endopterygota</taxon>
        <taxon>Lepidoptera</taxon>
        <taxon>Glossata</taxon>
        <taxon>Ditrysia</taxon>
        <taxon>Tineoidea</taxon>
        <taxon>Psychidae</taxon>
        <taxon>Oiketicinae</taxon>
        <taxon>Eumeta</taxon>
    </lineage>
</organism>
<gene>
    <name evidence="1" type="ORF">EVAR_10607_1</name>
</gene>
<comment type="caution">
    <text evidence="1">The sequence shown here is derived from an EMBL/GenBank/DDBJ whole genome shotgun (WGS) entry which is preliminary data.</text>
</comment>
<evidence type="ECO:0000313" key="1">
    <source>
        <dbReference type="EMBL" id="GBP20343.1"/>
    </source>
</evidence>
<dbReference type="AlphaFoldDB" id="A0A4C1U1V5"/>
<keyword evidence="2" id="KW-1185">Reference proteome</keyword>
<name>A0A4C1U1V5_EUMVA</name>
<dbReference type="Proteomes" id="UP000299102">
    <property type="component" value="Unassembled WGS sequence"/>
</dbReference>